<dbReference type="GO" id="GO:0004594">
    <property type="term" value="F:pantothenate kinase activity"/>
    <property type="evidence" value="ECO:0007669"/>
    <property type="project" value="UniProtKB-UniRule"/>
</dbReference>
<dbReference type="Gene3D" id="3.40.50.300">
    <property type="entry name" value="P-loop containing nucleotide triphosphate hydrolases"/>
    <property type="match status" value="1"/>
</dbReference>
<evidence type="ECO:0000256" key="15">
    <source>
        <dbReference type="RuleBase" id="RU003530"/>
    </source>
</evidence>
<evidence type="ECO:0000256" key="13">
    <source>
        <dbReference type="ARBA" id="ARBA00032866"/>
    </source>
</evidence>
<keyword evidence="7 14" id="KW-0963">Cytoplasm</keyword>
<dbReference type="GO" id="GO:0015937">
    <property type="term" value="P:coenzyme A biosynthetic process"/>
    <property type="evidence" value="ECO:0007669"/>
    <property type="project" value="UniProtKB-UniRule"/>
</dbReference>
<dbReference type="AlphaFoldDB" id="A0A1T4VYW3"/>
<keyword evidence="10 14" id="KW-0418">Kinase</keyword>
<organism evidence="17 18">
    <name type="scientific">Succinivibrio dextrinosolvens DSM 3072</name>
    <dbReference type="NCBI Taxonomy" id="1123324"/>
    <lineage>
        <taxon>Bacteria</taxon>
        <taxon>Pseudomonadati</taxon>
        <taxon>Pseudomonadota</taxon>
        <taxon>Gammaproteobacteria</taxon>
        <taxon>Aeromonadales</taxon>
        <taxon>Succinivibrionaceae</taxon>
        <taxon>Succinivibrio</taxon>
    </lineage>
</organism>
<comment type="pathway">
    <text evidence="3 14 15">Cofactor biosynthesis; coenzyme A biosynthesis; CoA from (R)-pantothenate: step 1/5.</text>
</comment>
<dbReference type="GO" id="GO:0005524">
    <property type="term" value="F:ATP binding"/>
    <property type="evidence" value="ECO:0007669"/>
    <property type="project" value="UniProtKB-UniRule"/>
</dbReference>
<comment type="catalytic activity">
    <reaction evidence="1 14 15">
        <text>(R)-pantothenate + ATP = (R)-4'-phosphopantothenate + ADP + H(+)</text>
        <dbReference type="Rhea" id="RHEA:16373"/>
        <dbReference type="ChEBI" id="CHEBI:10986"/>
        <dbReference type="ChEBI" id="CHEBI:15378"/>
        <dbReference type="ChEBI" id="CHEBI:29032"/>
        <dbReference type="ChEBI" id="CHEBI:30616"/>
        <dbReference type="ChEBI" id="CHEBI:456216"/>
        <dbReference type="EC" id="2.7.1.33"/>
    </reaction>
</comment>
<dbReference type="HAMAP" id="MF_00215">
    <property type="entry name" value="Pantothen_kinase_1"/>
    <property type="match status" value="1"/>
</dbReference>
<evidence type="ECO:0000256" key="7">
    <source>
        <dbReference type="ARBA" id="ARBA00022490"/>
    </source>
</evidence>
<evidence type="ECO:0000256" key="10">
    <source>
        <dbReference type="ARBA" id="ARBA00022777"/>
    </source>
</evidence>
<evidence type="ECO:0000256" key="1">
    <source>
        <dbReference type="ARBA" id="ARBA00001206"/>
    </source>
</evidence>
<evidence type="ECO:0000256" key="6">
    <source>
        <dbReference type="ARBA" id="ARBA00015080"/>
    </source>
</evidence>
<evidence type="ECO:0000313" key="17">
    <source>
        <dbReference type="EMBL" id="SKA70176.1"/>
    </source>
</evidence>
<evidence type="ECO:0000256" key="9">
    <source>
        <dbReference type="ARBA" id="ARBA00022741"/>
    </source>
</evidence>
<evidence type="ECO:0000256" key="14">
    <source>
        <dbReference type="HAMAP-Rule" id="MF_00215"/>
    </source>
</evidence>
<gene>
    <name evidence="14" type="primary">coaA</name>
    <name evidence="17" type="ORF">SAMN02745213_02300</name>
</gene>
<evidence type="ECO:0000256" key="3">
    <source>
        <dbReference type="ARBA" id="ARBA00005225"/>
    </source>
</evidence>
<comment type="similarity">
    <text evidence="4 14 15">Belongs to the prokaryotic pantothenate kinase family.</text>
</comment>
<dbReference type="InterPro" id="IPR004566">
    <property type="entry name" value="PanK"/>
</dbReference>
<accession>A0A1T4VYW3</accession>
<dbReference type="InterPro" id="IPR006083">
    <property type="entry name" value="PRK/URK"/>
</dbReference>
<dbReference type="PANTHER" id="PTHR10285">
    <property type="entry name" value="URIDINE KINASE"/>
    <property type="match status" value="1"/>
</dbReference>
<dbReference type="InterPro" id="IPR027417">
    <property type="entry name" value="P-loop_NTPase"/>
</dbReference>
<keyword evidence="8 14" id="KW-0808">Transferase</keyword>
<evidence type="ECO:0000313" key="18">
    <source>
        <dbReference type="Proteomes" id="UP000242432"/>
    </source>
</evidence>
<keyword evidence="9 14" id="KW-0547">Nucleotide-binding</keyword>
<keyword evidence="18" id="KW-1185">Reference proteome</keyword>
<feature type="binding site" evidence="14">
    <location>
        <begin position="96"/>
        <end position="103"/>
    </location>
    <ligand>
        <name>ATP</name>
        <dbReference type="ChEBI" id="CHEBI:30616"/>
    </ligand>
</feature>
<proteinExistence type="inferred from homology"/>
<dbReference type="NCBIfam" id="TIGR00554">
    <property type="entry name" value="panK_bact"/>
    <property type="match status" value="1"/>
</dbReference>
<dbReference type="EMBL" id="FUXX01000068">
    <property type="protein sequence ID" value="SKA70176.1"/>
    <property type="molecule type" value="Genomic_DNA"/>
</dbReference>
<dbReference type="Pfam" id="PF00485">
    <property type="entry name" value="PRK"/>
    <property type="match status" value="1"/>
</dbReference>
<evidence type="ECO:0000256" key="5">
    <source>
        <dbReference type="ARBA" id="ARBA00012102"/>
    </source>
</evidence>
<evidence type="ECO:0000256" key="2">
    <source>
        <dbReference type="ARBA" id="ARBA00004496"/>
    </source>
</evidence>
<protein>
    <recommendedName>
        <fullName evidence="6 14">Pantothenate kinase</fullName>
        <ecNumber evidence="5 14">2.7.1.33</ecNumber>
    </recommendedName>
    <alternativeName>
        <fullName evidence="13 14">Pantothenic acid kinase</fullName>
    </alternativeName>
</protein>
<evidence type="ECO:0000259" key="16">
    <source>
        <dbReference type="Pfam" id="PF00485"/>
    </source>
</evidence>
<evidence type="ECO:0000256" key="12">
    <source>
        <dbReference type="ARBA" id="ARBA00022993"/>
    </source>
</evidence>
<dbReference type="SUPFAM" id="SSF52540">
    <property type="entry name" value="P-loop containing nucleoside triphosphate hydrolases"/>
    <property type="match status" value="1"/>
</dbReference>
<keyword evidence="12 14" id="KW-0173">Coenzyme A biosynthesis</keyword>
<keyword evidence="11 14" id="KW-0067">ATP-binding</keyword>
<dbReference type="PIRSF" id="PIRSF000545">
    <property type="entry name" value="Pantothenate_kin"/>
    <property type="match status" value="1"/>
</dbReference>
<dbReference type="STRING" id="83771.SAMN02910357_02585"/>
<dbReference type="Proteomes" id="UP000242432">
    <property type="component" value="Unassembled WGS sequence"/>
</dbReference>
<dbReference type="RefSeq" id="WP_078929567.1">
    <property type="nucleotide sequence ID" value="NZ_FUXX01000068.1"/>
</dbReference>
<dbReference type="EC" id="2.7.1.33" evidence="5 14"/>
<name>A0A1T4VYW3_9GAMM</name>
<reference evidence="18" key="1">
    <citation type="submission" date="2017-02" db="EMBL/GenBank/DDBJ databases">
        <authorList>
            <person name="Varghese N."/>
            <person name="Submissions S."/>
        </authorList>
    </citation>
    <scope>NUCLEOTIDE SEQUENCE [LARGE SCALE GENOMIC DNA]</scope>
    <source>
        <strain evidence="18">DSM 3072</strain>
    </source>
</reference>
<feature type="domain" description="Phosphoribulokinase/uridine kinase" evidence="16">
    <location>
        <begin position="91"/>
        <end position="244"/>
    </location>
</feature>
<dbReference type="UniPathway" id="UPA00241">
    <property type="reaction ID" value="UER00352"/>
</dbReference>
<evidence type="ECO:0000256" key="8">
    <source>
        <dbReference type="ARBA" id="ARBA00022679"/>
    </source>
</evidence>
<evidence type="ECO:0000256" key="11">
    <source>
        <dbReference type="ARBA" id="ARBA00022840"/>
    </source>
</evidence>
<dbReference type="GO" id="GO:0005737">
    <property type="term" value="C:cytoplasm"/>
    <property type="evidence" value="ECO:0007669"/>
    <property type="project" value="UniProtKB-SubCell"/>
</dbReference>
<comment type="subcellular location">
    <subcellularLocation>
        <location evidence="2 14 15">Cytoplasm</location>
    </subcellularLocation>
</comment>
<dbReference type="CDD" id="cd02025">
    <property type="entry name" value="PanK"/>
    <property type="match status" value="1"/>
</dbReference>
<evidence type="ECO:0000256" key="4">
    <source>
        <dbReference type="ARBA" id="ARBA00006087"/>
    </source>
</evidence>
<sequence>MDIDTSVISAPFVKFDPNTWASFKHEDEKLTITENELQKFMAFNDKLSLEDVKKIYLPLSSLLRMYFISRHDRLSVIQKFLGFPMDSVPFIISISGSVSVGKTTTAKLLFELIKQWPCKPKVSLITTDGFLYPNAYLEEKMLLGKKGFPVSYDSKRLISFLLDLKEGKPNLKVPVYSHLTYDIVPDSYTIVDRPNVLIIEGVNVLQDATEYPEFRKRAFISDYIDYSIYVDADEKYLMKWYIDRFLKLKDEAFHDPNCYFHKYANLPDENAASIAKLIWEAVNHSNLVENILPCRNRANLILKKGKDHHIEEVYLRK</sequence>